<protein>
    <submittedName>
        <fullName evidence="2">Uncharacterized protein</fullName>
    </submittedName>
</protein>
<evidence type="ECO:0000313" key="3">
    <source>
        <dbReference type="Proteomes" id="UP000583556"/>
    </source>
</evidence>
<accession>A0A7Y0BTV9</accession>
<dbReference type="AlphaFoldDB" id="A0A7Y0BTV9"/>
<reference evidence="2 3" key="1">
    <citation type="submission" date="2020-04" db="EMBL/GenBank/DDBJ databases">
        <title>Novosphingobium sp. TW-4 isolated from soil.</title>
        <authorList>
            <person name="Dahal R.H."/>
            <person name="Chaudhary D.K."/>
        </authorList>
    </citation>
    <scope>NUCLEOTIDE SEQUENCE [LARGE SCALE GENOMIC DNA]</scope>
    <source>
        <strain evidence="2 3">TW-4</strain>
    </source>
</reference>
<evidence type="ECO:0000256" key="1">
    <source>
        <dbReference type="SAM" id="Phobius"/>
    </source>
</evidence>
<dbReference type="EMBL" id="JABBGM010000020">
    <property type="protein sequence ID" value="NML96190.1"/>
    <property type="molecule type" value="Genomic_DNA"/>
</dbReference>
<keyword evidence="1" id="KW-1133">Transmembrane helix</keyword>
<proteinExistence type="predicted"/>
<name>A0A7Y0BTV9_9SPHN</name>
<comment type="caution">
    <text evidence="2">The sequence shown here is derived from an EMBL/GenBank/DDBJ whole genome shotgun (WGS) entry which is preliminary data.</text>
</comment>
<dbReference type="Proteomes" id="UP000583556">
    <property type="component" value="Unassembled WGS sequence"/>
</dbReference>
<sequence length="105" mass="11816">MSRYSLKPHPKHSDIFEVAVGWDVGLSSFFVMVFGVADAGRDPDLWHWRGGQPRQIASVEALQTEVLPYAELPVELVSRLKGDQRNGGANPSRRLSRFISHLLNF</sequence>
<organism evidence="2 3">
    <name type="scientific">Novosphingobium olei</name>
    <dbReference type="NCBI Taxonomy" id="2728851"/>
    <lineage>
        <taxon>Bacteria</taxon>
        <taxon>Pseudomonadati</taxon>
        <taxon>Pseudomonadota</taxon>
        <taxon>Alphaproteobacteria</taxon>
        <taxon>Sphingomonadales</taxon>
        <taxon>Sphingomonadaceae</taxon>
        <taxon>Novosphingobium</taxon>
    </lineage>
</organism>
<feature type="transmembrane region" description="Helical" evidence="1">
    <location>
        <begin position="20"/>
        <end position="39"/>
    </location>
</feature>
<evidence type="ECO:0000313" key="2">
    <source>
        <dbReference type="EMBL" id="NML96190.1"/>
    </source>
</evidence>
<gene>
    <name evidence="2" type="ORF">HHL27_21255</name>
</gene>
<dbReference type="RefSeq" id="WP_169495394.1">
    <property type="nucleotide sequence ID" value="NZ_JABBGM010000020.1"/>
</dbReference>
<keyword evidence="3" id="KW-1185">Reference proteome</keyword>
<keyword evidence="1" id="KW-0812">Transmembrane</keyword>
<keyword evidence="1" id="KW-0472">Membrane</keyword>